<name>A0A9D4GI05_DREPO</name>
<dbReference type="Proteomes" id="UP000828390">
    <property type="component" value="Unassembled WGS sequence"/>
</dbReference>
<dbReference type="PANTHER" id="PTHR14187:SF5">
    <property type="entry name" value="HEAT SHOCK 70 KDA PROTEIN 12A"/>
    <property type="match status" value="1"/>
</dbReference>
<keyword evidence="2" id="KW-1185">Reference proteome</keyword>
<evidence type="ECO:0000313" key="2">
    <source>
        <dbReference type="Proteomes" id="UP000828390"/>
    </source>
</evidence>
<organism evidence="1 2">
    <name type="scientific">Dreissena polymorpha</name>
    <name type="common">Zebra mussel</name>
    <name type="synonym">Mytilus polymorpha</name>
    <dbReference type="NCBI Taxonomy" id="45954"/>
    <lineage>
        <taxon>Eukaryota</taxon>
        <taxon>Metazoa</taxon>
        <taxon>Spiralia</taxon>
        <taxon>Lophotrochozoa</taxon>
        <taxon>Mollusca</taxon>
        <taxon>Bivalvia</taxon>
        <taxon>Autobranchia</taxon>
        <taxon>Heteroconchia</taxon>
        <taxon>Euheterodonta</taxon>
        <taxon>Imparidentia</taxon>
        <taxon>Neoheterodontei</taxon>
        <taxon>Myida</taxon>
        <taxon>Dreissenoidea</taxon>
        <taxon>Dreissenidae</taxon>
        <taxon>Dreissena</taxon>
    </lineage>
</organism>
<sequence>MQTIARLNTFSVVAAFDVGTTYSGYAYSFTEDPFKVIMNRNWLNSGSSHVIALKTATSVLLDAKGELFACSRKTTPRLEIVQAF</sequence>
<reference evidence="1" key="1">
    <citation type="journal article" date="2019" name="bioRxiv">
        <title>The Genome of the Zebra Mussel, Dreissena polymorpha: A Resource for Invasive Species Research.</title>
        <authorList>
            <person name="McCartney M.A."/>
            <person name="Auch B."/>
            <person name="Kono T."/>
            <person name="Mallez S."/>
            <person name="Zhang Y."/>
            <person name="Obille A."/>
            <person name="Becker A."/>
            <person name="Abrahante J.E."/>
            <person name="Garbe J."/>
            <person name="Badalamenti J.P."/>
            <person name="Herman A."/>
            <person name="Mangelson H."/>
            <person name="Liachko I."/>
            <person name="Sullivan S."/>
            <person name="Sone E.D."/>
            <person name="Koren S."/>
            <person name="Silverstein K.A.T."/>
            <person name="Beckman K.B."/>
            <person name="Gohl D.M."/>
        </authorList>
    </citation>
    <scope>NUCLEOTIDE SEQUENCE</scope>
    <source>
        <strain evidence="1">Duluth1</strain>
        <tissue evidence="1">Whole animal</tissue>
    </source>
</reference>
<gene>
    <name evidence="1" type="ORF">DPMN_118759</name>
</gene>
<dbReference type="EMBL" id="JAIWYP010000005">
    <property type="protein sequence ID" value="KAH3817227.1"/>
    <property type="molecule type" value="Genomic_DNA"/>
</dbReference>
<evidence type="ECO:0000313" key="1">
    <source>
        <dbReference type="EMBL" id="KAH3817227.1"/>
    </source>
</evidence>
<accession>A0A9D4GI05</accession>
<proteinExistence type="predicted"/>
<protein>
    <submittedName>
        <fullName evidence="1">Uncharacterized protein</fullName>
    </submittedName>
</protein>
<comment type="caution">
    <text evidence="1">The sequence shown here is derived from an EMBL/GenBank/DDBJ whole genome shotgun (WGS) entry which is preliminary data.</text>
</comment>
<dbReference type="PANTHER" id="PTHR14187">
    <property type="entry name" value="ALPHA KINASE/ELONGATION FACTOR 2 KINASE"/>
    <property type="match status" value="1"/>
</dbReference>
<reference evidence="1" key="2">
    <citation type="submission" date="2020-11" db="EMBL/GenBank/DDBJ databases">
        <authorList>
            <person name="McCartney M.A."/>
            <person name="Auch B."/>
            <person name="Kono T."/>
            <person name="Mallez S."/>
            <person name="Becker A."/>
            <person name="Gohl D.M."/>
            <person name="Silverstein K.A.T."/>
            <person name="Koren S."/>
            <person name="Bechman K.B."/>
            <person name="Herman A."/>
            <person name="Abrahante J.E."/>
            <person name="Garbe J."/>
        </authorList>
    </citation>
    <scope>NUCLEOTIDE SEQUENCE</scope>
    <source>
        <strain evidence="1">Duluth1</strain>
        <tissue evidence="1">Whole animal</tissue>
    </source>
</reference>
<dbReference type="AlphaFoldDB" id="A0A9D4GI05"/>